<feature type="domain" description="HTH lysR-type" evidence="5">
    <location>
        <begin position="1"/>
        <end position="60"/>
    </location>
</feature>
<reference evidence="6 7" key="1">
    <citation type="submission" date="2017-12" db="EMBL/GenBank/DDBJ databases">
        <title>Draft Genome sequences of multiple microbial strains isolated from spacecraft associated surfaces.</title>
        <authorList>
            <person name="Seuylemezian A."/>
            <person name="Vaishampayan P."/>
            <person name="Venkateswaran K."/>
        </authorList>
    </citation>
    <scope>NUCLEOTIDE SEQUENCE [LARGE SCALE GENOMIC DNA]</scope>
    <source>
        <strain evidence="6 7">2P01AA</strain>
    </source>
</reference>
<dbReference type="InterPro" id="IPR005119">
    <property type="entry name" value="LysR_subst-bd"/>
</dbReference>
<evidence type="ECO:0000259" key="5">
    <source>
        <dbReference type="PROSITE" id="PS50931"/>
    </source>
</evidence>
<evidence type="ECO:0000256" key="4">
    <source>
        <dbReference type="ARBA" id="ARBA00023163"/>
    </source>
</evidence>
<dbReference type="SUPFAM" id="SSF46785">
    <property type="entry name" value="Winged helix' DNA-binding domain"/>
    <property type="match status" value="1"/>
</dbReference>
<evidence type="ECO:0000313" key="6">
    <source>
        <dbReference type="EMBL" id="PKF34317.1"/>
    </source>
</evidence>
<dbReference type="PANTHER" id="PTHR30126">
    <property type="entry name" value="HTH-TYPE TRANSCRIPTIONAL REGULATOR"/>
    <property type="match status" value="1"/>
</dbReference>
<dbReference type="PANTHER" id="PTHR30126:SF91">
    <property type="entry name" value="LYSR FAMILY TRANSCRIPTIONAL REGULATOR"/>
    <property type="match status" value="1"/>
</dbReference>
<sequence length="297" mass="33552">MKLSREQLELILEIIDRGNFSAAARALNRVPSAVSMAIANLEAELNLKLFERSKNHLSPTEVALSIEPHARLIVTKLGQLDLHLTELSTGLETSLCIGIAADVNQKFLLAGIEQLIQRYPLLNIEIVSAPQQELKTRLHNNEIDLYIAYSSSQLDNNERFRLLGMEQFVAAVSPKDAQQLKAHNKNELTMLSELRQIIVASKHYPLPDSRVLVSDSYWYSDNLSMAIDMVEQGLGWGNFPLSVVQTHFAKHSLVRLAFLDTTNGLDMPIHVIWPAYKPLSKSMQLLIELWEKQIHIK</sequence>
<evidence type="ECO:0000256" key="1">
    <source>
        <dbReference type="ARBA" id="ARBA00009437"/>
    </source>
</evidence>
<dbReference type="Gene3D" id="1.10.10.10">
    <property type="entry name" value="Winged helix-like DNA-binding domain superfamily/Winged helix DNA-binding domain"/>
    <property type="match status" value="1"/>
</dbReference>
<evidence type="ECO:0000313" key="7">
    <source>
        <dbReference type="Proteomes" id="UP000233553"/>
    </source>
</evidence>
<gene>
    <name evidence="6" type="ORF">CW311_07470</name>
</gene>
<dbReference type="GO" id="GO:0003700">
    <property type="term" value="F:DNA-binding transcription factor activity"/>
    <property type="evidence" value="ECO:0007669"/>
    <property type="project" value="InterPro"/>
</dbReference>
<evidence type="ECO:0000256" key="2">
    <source>
        <dbReference type="ARBA" id="ARBA00023015"/>
    </source>
</evidence>
<keyword evidence="3" id="KW-0238">DNA-binding</keyword>
<dbReference type="CDD" id="cd05466">
    <property type="entry name" value="PBP2_LTTR_substrate"/>
    <property type="match status" value="1"/>
</dbReference>
<keyword evidence="2" id="KW-0805">Transcription regulation</keyword>
<dbReference type="Pfam" id="PF00126">
    <property type="entry name" value="HTH_1"/>
    <property type="match status" value="1"/>
</dbReference>
<protein>
    <submittedName>
        <fullName evidence="6">LysR family transcriptional regulator</fullName>
    </submittedName>
</protein>
<dbReference type="InterPro" id="IPR036390">
    <property type="entry name" value="WH_DNA-bd_sf"/>
</dbReference>
<proteinExistence type="inferred from homology"/>
<evidence type="ECO:0000256" key="3">
    <source>
        <dbReference type="ARBA" id="ARBA00023125"/>
    </source>
</evidence>
<dbReference type="RefSeq" id="WP_101236128.1">
    <property type="nucleotide sequence ID" value="NZ_PISJ01000011.1"/>
</dbReference>
<dbReference type="InterPro" id="IPR036388">
    <property type="entry name" value="WH-like_DNA-bd_sf"/>
</dbReference>
<dbReference type="InterPro" id="IPR000847">
    <property type="entry name" value="LysR_HTH_N"/>
</dbReference>
<dbReference type="EMBL" id="PISJ01000011">
    <property type="protein sequence ID" value="PKF34317.1"/>
    <property type="molecule type" value="Genomic_DNA"/>
</dbReference>
<dbReference type="Proteomes" id="UP000233553">
    <property type="component" value="Unassembled WGS sequence"/>
</dbReference>
<dbReference type="AlphaFoldDB" id="A0A2N0WGJ7"/>
<dbReference type="Gene3D" id="3.40.190.290">
    <property type="match status" value="1"/>
</dbReference>
<keyword evidence="4" id="KW-0804">Transcription</keyword>
<dbReference type="GO" id="GO:0000976">
    <property type="term" value="F:transcription cis-regulatory region binding"/>
    <property type="evidence" value="ECO:0007669"/>
    <property type="project" value="TreeGrafter"/>
</dbReference>
<accession>A0A2N0WGJ7</accession>
<comment type="caution">
    <text evidence="6">The sequence shown here is derived from an EMBL/GenBank/DDBJ whole genome shotgun (WGS) entry which is preliminary data.</text>
</comment>
<name>A0A2N0WGJ7_9GAMM</name>
<dbReference type="PROSITE" id="PS50931">
    <property type="entry name" value="HTH_LYSR"/>
    <property type="match status" value="1"/>
</dbReference>
<dbReference type="SUPFAM" id="SSF53850">
    <property type="entry name" value="Periplasmic binding protein-like II"/>
    <property type="match status" value="1"/>
</dbReference>
<organism evidence="6 7">
    <name type="scientific">Acinetobacter proteolyticus</name>
    <dbReference type="NCBI Taxonomy" id="1776741"/>
    <lineage>
        <taxon>Bacteria</taxon>
        <taxon>Pseudomonadati</taxon>
        <taxon>Pseudomonadota</taxon>
        <taxon>Gammaproteobacteria</taxon>
        <taxon>Moraxellales</taxon>
        <taxon>Moraxellaceae</taxon>
        <taxon>Acinetobacter</taxon>
    </lineage>
</organism>
<comment type="similarity">
    <text evidence="1">Belongs to the LysR transcriptional regulatory family.</text>
</comment>
<dbReference type="Pfam" id="PF03466">
    <property type="entry name" value="LysR_substrate"/>
    <property type="match status" value="1"/>
</dbReference>